<protein>
    <submittedName>
        <fullName evidence="2">Uncharacterized protein</fullName>
    </submittedName>
</protein>
<accession>A0A4Z0ARH5</accession>
<keyword evidence="3" id="KW-1185">Reference proteome</keyword>
<dbReference type="AlphaFoldDB" id="A0A4Z0ARH5"/>
<feature type="chain" id="PRO_5021234108" evidence="1">
    <location>
        <begin position="35"/>
        <end position="169"/>
    </location>
</feature>
<proteinExistence type="predicted"/>
<dbReference type="RefSeq" id="WP_135289693.1">
    <property type="nucleotide sequence ID" value="NZ_QUZU01000014.1"/>
</dbReference>
<gene>
    <name evidence="2" type="ORF">DYL59_13865</name>
</gene>
<dbReference type="EMBL" id="QUZU01000014">
    <property type="protein sequence ID" value="TFY88980.1"/>
    <property type="molecule type" value="Genomic_DNA"/>
</dbReference>
<evidence type="ECO:0000313" key="2">
    <source>
        <dbReference type="EMBL" id="TFY88980.1"/>
    </source>
</evidence>
<keyword evidence="1" id="KW-0732">Signal</keyword>
<organism evidence="2 3">
    <name type="scientific">Pseudomonas kairouanensis</name>
    <dbReference type="NCBI Taxonomy" id="2293832"/>
    <lineage>
        <taxon>Bacteria</taxon>
        <taxon>Pseudomonadati</taxon>
        <taxon>Pseudomonadota</taxon>
        <taxon>Gammaproteobacteria</taxon>
        <taxon>Pseudomonadales</taxon>
        <taxon>Pseudomonadaceae</taxon>
        <taxon>Pseudomonas</taxon>
    </lineage>
</organism>
<evidence type="ECO:0000313" key="3">
    <source>
        <dbReference type="Proteomes" id="UP000297391"/>
    </source>
</evidence>
<name>A0A4Z0ARH5_9PSED</name>
<comment type="caution">
    <text evidence="2">The sequence shown here is derived from an EMBL/GenBank/DDBJ whole genome shotgun (WGS) entry which is preliminary data.</text>
</comment>
<sequence>MKSSTVSIIDMRVKFFWLALLSALMIFEAGSAFAGEETITKSKAPDAVLIVSISNVEPGVGFSRFSILGVDIPRAVSLKQKQLLGILWSTTYYPGILNDTVELCYYRPYSSERSCVPIQPNSSGEVMYFNDQPFDRGSVVEIRHHVLGGERPYARPAGIDSVTFRYRYQ</sequence>
<dbReference type="OrthoDB" id="6290731at2"/>
<evidence type="ECO:0000256" key="1">
    <source>
        <dbReference type="SAM" id="SignalP"/>
    </source>
</evidence>
<feature type="signal peptide" evidence="1">
    <location>
        <begin position="1"/>
        <end position="34"/>
    </location>
</feature>
<reference evidence="2 3" key="1">
    <citation type="journal article" date="2019" name="Syst. Appl. Microbiol.">
        <title>New species of pathogenic Pseudomonas isolated from citrus in Tunisia: Proposal of Pseudomonas kairouanensis sp. nov. and Pseudomonas nabeulensis sp. nov.</title>
        <authorList>
            <person name="Oueslati M."/>
            <person name="Mulet M."/>
            <person name="Gomila M."/>
            <person name="Berge O."/>
            <person name="Hajlaoui M.R."/>
            <person name="Lalucat J."/>
            <person name="Sadfi-Zouaoui N."/>
            <person name="Garcia-Valdes E."/>
        </authorList>
    </citation>
    <scope>NUCLEOTIDE SEQUENCE [LARGE SCALE GENOMIC DNA]</scope>
    <source>
        <strain evidence="2 3">KC12</strain>
    </source>
</reference>
<dbReference type="Proteomes" id="UP000297391">
    <property type="component" value="Unassembled WGS sequence"/>
</dbReference>